<reference evidence="2" key="2">
    <citation type="submission" date="2023-02" db="EMBL/GenBank/DDBJ databases">
        <authorList>
            <consortium name="DOE Joint Genome Institute"/>
            <person name="Mondo S.J."/>
            <person name="Chang Y."/>
            <person name="Wang Y."/>
            <person name="Ahrendt S."/>
            <person name="Andreopoulos W."/>
            <person name="Barry K."/>
            <person name="Beard J."/>
            <person name="Benny G.L."/>
            <person name="Blankenship S."/>
            <person name="Bonito G."/>
            <person name="Cuomo C."/>
            <person name="Desiro A."/>
            <person name="Gervers K.A."/>
            <person name="Hundley H."/>
            <person name="Kuo A."/>
            <person name="LaButti K."/>
            <person name="Lang B.F."/>
            <person name="Lipzen A."/>
            <person name="O'Donnell K."/>
            <person name="Pangilinan J."/>
            <person name="Reynolds N."/>
            <person name="Sandor L."/>
            <person name="Smith M.W."/>
            <person name="Tsang A."/>
            <person name="Grigoriev I.V."/>
            <person name="Stajich J.E."/>
            <person name="Spatafora J.W."/>
        </authorList>
    </citation>
    <scope>NUCLEOTIDE SEQUENCE</scope>
    <source>
        <strain evidence="2">RSA 2281</strain>
    </source>
</reference>
<dbReference type="InterPro" id="IPR001810">
    <property type="entry name" value="F-box_dom"/>
</dbReference>
<dbReference type="Proteomes" id="UP001209540">
    <property type="component" value="Unassembled WGS sequence"/>
</dbReference>
<proteinExistence type="predicted"/>
<dbReference type="Gene3D" id="1.20.1280.50">
    <property type="match status" value="1"/>
</dbReference>
<dbReference type="Gene3D" id="3.80.10.10">
    <property type="entry name" value="Ribonuclease Inhibitor"/>
    <property type="match status" value="1"/>
</dbReference>
<feature type="domain" description="F-box" evidence="1">
    <location>
        <begin position="170"/>
        <end position="205"/>
    </location>
</feature>
<protein>
    <recommendedName>
        <fullName evidence="1">F-box domain-containing protein</fullName>
    </recommendedName>
</protein>
<reference evidence="2" key="1">
    <citation type="journal article" date="2022" name="IScience">
        <title>Evolution of zygomycete secretomes and the origins of terrestrial fungal ecologies.</title>
        <authorList>
            <person name="Chang Y."/>
            <person name="Wang Y."/>
            <person name="Mondo S."/>
            <person name="Ahrendt S."/>
            <person name="Andreopoulos W."/>
            <person name="Barry K."/>
            <person name="Beard J."/>
            <person name="Benny G.L."/>
            <person name="Blankenship S."/>
            <person name="Bonito G."/>
            <person name="Cuomo C."/>
            <person name="Desiro A."/>
            <person name="Gervers K.A."/>
            <person name="Hundley H."/>
            <person name="Kuo A."/>
            <person name="LaButti K."/>
            <person name="Lang B.F."/>
            <person name="Lipzen A."/>
            <person name="O'Donnell K."/>
            <person name="Pangilinan J."/>
            <person name="Reynolds N."/>
            <person name="Sandor L."/>
            <person name="Smith M.E."/>
            <person name="Tsang A."/>
            <person name="Grigoriev I.V."/>
            <person name="Stajich J.E."/>
            <person name="Spatafora J.W."/>
        </authorList>
    </citation>
    <scope>NUCLEOTIDE SEQUENCE</scope>
    <source>
        <strain evidence="2">RSA 2281</strain>
    </source>
</reference>
<dbReference type="EMBL" id="JAIXMP010000042">
    <property type="protein sequence ID" value="KAI9247519.1"/>
    <property type="molecule type" value="Genomic_DNA"/>
</dbReference>
<evidence type="ECO:0000313" key="2">
    <source>
        <dbReference type="EMBL" id="KAI9247519.1"/>
    </source>
</evidence>
<accession>A0AAD5JZ18</accession>
<keyword evidence="3" id="KW-1185">Reference proteome</keyword>
<evidence type="ECO:0000313" key="3">
    <source>
        <dbReference type="Proteomes" id="UP001209540"/>
    </source>
</evidence>
<dbReference type="SUPFAM" id="SSF81383">
    <property type="entry name" value="F-box domain"/>
    <property type="match status" value="1"/>
</dbReference>
<dbReference type="InterPro" id="IPR036047">
    <property type="entry name" value="F-box-like_dom_sf"/>
</dbReference>
<gene>
    <name evidence="2" type="ORF">BDA99DRAFT_565191</name>
</gene>
<dbReference type="CDD" id="cd09917">
    <property type="entry name" value="F-box_SF"/>
    <property type="match status" value="1"/>
</dbReference>
<comment type="caution">
    <text evidence="2">The sequence shown here is derived from an EMBL/GenBank/DDBJ whole genome shotgun (WGS) entry which is preliminary data.</text>
</comment>
<dbReference type="InterPro" id="IPR032675">
    <property type="entry name" value="LRR_dom_sf"/>
</dbReference>
<name>A0AAD5JZ18_9FUNG</name>
<dbReference type="Pfam" id="PF12937">
    <property type="entry name" value="F-box-like"/>
    <property type="match status" value="1"/>
</dbReference>
<evidence type="ECO:0000259" key="1">
    <source>
        <dbReference type="Pfam" id="PF12937"/>
    </source>
</evidence>
<dbReference type="AlphaFoldDB" id="A0AAD5JZ18"/>
<organism evidence="2 3">
    <name type="scientific">Phascolomyces articulosus</name>
    <dbReference type="NCBI Taxonomy" id="60185"/>
    <lineage>
        <taxon>Eukaryota</taxon>
        <taxon>Fungi</taxon>
        <taxon>Fungi incertae sedis</taxon>
        <taxon>Mucoromycota</taxon>
        <taxon>Mucoromycotina</taxon>
        <taxon>Mucoromycetes</taxon>
        <taxon>Mucorales</taxon>
        <taxon>Lichtheimiaceae</taxon>
        <taxon>Phascolomyces</taxon>
    </lineage>
</organism>
<sequence length="672" mass="77276">MDNIGLTKRMRSQMTGAATLEDHQEMQEKQQGKEYLQQSHQDVMLNSTAIYGQQNSTTSNSMYSPTLFNDLLKSQSFLIQLLKELLEQQRPQPSISNQRQGYSQIATITQGSFEPLSYHPLSHTTTGVETTLSSSIFNGNNNEHGENTHYPLELRHQPHHEESKKLFDFIDVLPYEVLIQVFSFIKTKKDCFIAMSVSKRWLNLVPGWTAHVWESDIQLNGSHVHVFKNSMLLHRCLGQHVRSFTIDTFHNQQDILHILDFLAKHQCTRPIAMYYNNCSIQDWIAFQKYLPQFTQEALVVEFIDHDGPTLHVRSMIEHYPNLESFTYTMKQHDKSRNSSDGAFGNLMSLQEPSSIKDISTTSPLFKLTRLSIGIDADCELYEPSGPSIHCSSHDLAFIIGHSPFLTSVVLAHTGDNIAPIVINSIARLSLLEELGLFFDHEDVDSENQHQQHQYDRFEEINTELVALFAKHAALGERSPLLRITLNHVNDTIIYLIALITFLVDVTLTDESNQVTDYGILQFSRVLRSFSMDGYNKSSIQKLALNHFDLQDYRVLHHLSFLEKLMTVDFSDSFIQKDGYCDFIKLSKNLQSITQPLHCLEEHDDEESGTQEVTQLTRTQDASGQKKKAFQMVWKNDIPILDYNMEKKRNTFIVMTDDLQNRIEKLCYNATRQ</sequence>